<reference evidence="1" key="1">
    <citation type="submission" date="2018-05" db="EMBL/GenBank/DDBJ databases">
        <authorList>
            <person name="Lanie J.A."/>
            <person name="Ng W.-L."/>
            <person name="Kazmierczak K.M."/>
            <person name="Andrzejewski T.M."/>
            <person name="Davidsen T.M."/>
            <person name="Wayne K.J."/>
            <person name="Tettelin H."/>
            <person name="Glass J.I."/>
            <person name="Rusch D."/>
            <person name="Podicherti R."/>
            <person name="Tsui H.-C.T."/>
            <person name="Winkler M.E."/>
        </authorList>
    </citation>
    <scope>NUCLEOTIDE SEQUENCE</scope>
</reference>
<name>A0A382G6W2_9ZZZZ</name>
<dbReference type="AlphaFoldDB" id="A0A382G6W2"/>
<sequence length="79" mass="9172">MCMERVEVTEWPLEIFTGPGRDFLEHPLLRGGFLDDIYECFEDQNLAHEFMEDLSLDIGRFTPLLAQRCAMSGFLSDQK</sequence>
<accession>A0A382G6W2</accession>
<gene>
    <name evidence="1" type="ORF">METZ01_LOCUS223379</name>
</gene>
<organism evidence="1">
    <name type="scientific">marine metagenome</name>
    <dbReference type="NCBI Taxonomy" id="408172"/>
    <lineage>
        <taxon>unclassified sequences</taxon>
        <taxon>metagenomes</taxon>
        <taxon>ecological metagenomes</taxon>
    </lineage>
</organism>
<dbReference type="EMBL" id="UINC01053695">
    <property type="protein sequence ID" value="SVB70525.1"/>
    <property type="molecule type" value="Genomic_DNA"/>
</dbReference>
<evidence type="ECO:0000313" key="1">
    <source>
        <dbReference type="EMBL" id="SVB70525.1"/>
    </source>
</evidence>
<protein>
    <submittedName>
        <fullName evidence="1">Uncharacterized protein</fullName>
    </submittedName>
</protein>
<proteinExistence type="predicted"/>